<dbReference type="InterPro" id="IPR022346">
    <property type="entry name" value="T2SS_GspH"/>
</dbReference>
<evidence type="ECO:0000256" key="7">
    <source>
        <dbReference type="ARBA" id="ARBA00022989"/>
    </source>
</evidence>
<keyword evidence="4" id="KW-0488">Methylation</keyword>
<comment type="subcellular location">
    <subcellularLocation>
        <location evidence="1">Cell inner membrane</location>
        <topology evidence="1">Single-pass membrane protein</topology>
    </subcellularLocation>
</comment>
<keyword evidence="8 11" id="KW-0472">Membrane</keyword>
<dbReference type="Pfam" id="PF12019">
    <property type="entry name" value="GspH"/>
    <property type="match status" value="1"/>
</dbReference>
<evidence type="ECO:0000259" key="12">
    <source>
        <dbReference type="Pfam" id="PF12019"/>
    </source>
</evidence>
<evidence type="ECO:0000313" key="14">
    <source>
        <dbReference type="Proteomes" id="UP000076486"/>
    </source>
</evidence>
<evidence type="ECO:0000256" key="9">
    <source>
        <dbReference type="ARBA" id="ARBA00025772"/>
    </source>
</evidence>
<reference evidence="13 14" key="1">
    <citation type="submission" date="2013-07" db="EMBL/GenBank/DDBJ databases">
        <title>Comparative Genomic and Metabolomic Analysis of Twelve Strains of Pseudoalteromonas luteoviolacea.</title>
        <authorList>
            <person name="Vynne N.G."/>
            <person name="Mansson M."/>
            <person name="Gram L."/>
        </authorList>
    </citation>
    <scope>NUCLEOTIDE SEQUENCE [LARGE SCALE GENOMIC DNA]</scope>
    <source>
        <strain evidence="13 14">CPMOR-1</strain>
    </source>
</reference>
<gene>
    <name evidence="13" type="ORF">N473_19080</name>
</gene>
<feature type="domain" description="General secretion pathway GspH" evidence="12">
    <location>
        <begin position="53"/>
        <end position="163"/>
    </location>
</feature>
<evidence type="ECO:0000313" key="13">
    <source>
        <dbReference type="EMBL" id="KZN62730.1"/>
    </source>
</evidence>
<dbReference type="RefSeq" id="WP_081221172.1">
    <property type="nucleotide sequence ID" value="NZ_AUYC01000031.1"/>
</dbReference>
<dbReference type="GO" id="GO:0015628">
    <property type="term" value="P:protein secretion by the type II secretion system"/>
    <property type="evidence" value="ECO:0007669"/>
    <property type="project" value="InterPro"/>
</dbReference>
<dbReference type="GO" id="GO:0005886">
    <property type="term" value="C:plasma membrane"/>
    <property type="evidence" value="ECO:0007669"/>
    <property type="project" value="UniProtKB-SubCell"/>
</dbReference>
<dbReference type="Gene3D" id="3.55.40.10">
    <property type="entry name" value="minor pseudopilin epsh domain"/>
    <property type="match status" value="1"/>
</dbReference>
<evidence type="ECO:0000256" key="4">
    <source>
        <dbReference type="ARBA" id="ARBA00022481"/>
    </source>
</evidence>
<dbReference type="NCBIfam" id="TIGR02532">
    <property type="entry name" value="IV_pilin_GFxxxE"/>
    <property type="match status" value="1"/>
</dbReference>
<keyword evidence="5" id="KW-0997">Cell inner membrane</keyword>
<proteinExistence type="inferred from homology"/>
<dbReference type="InterPro" id="IPR012902">
    <property type="entry name" value="N_methyl_site"/>
</dbReference>
<dbReference type="SUPFAM" id="SSF54523">
    <property type="entry name" value="Pili subunits"/>
    <property type="match status" value="1"/>
</dbReference>
<evidence type="ECO:0000256" key="1">
    <source>
        <dbReference type="ARBA" id="ARBA00004377"/>
    </source>
</evidence>
<sequence>MNKMQRFTCGFSLFEFIIALSICAIVATLSIPSMTEISTTNRAKHALMYLDRLVSYARLKAVYSGERITLCPLVANCCVRHFWHQELTLFIDRGALKCFDNKDTILTVSHKIHPLDELTYQRSALTFIHTGTLWGLGNGTFTYCVKRKDGRKFGKALSISTTGRTRLKDTSKCD</sequence>
<evidence type="ECO:0000256" key="2">
    <source>
        <dbReference type="ARBA" id="ARBA00021549"/>
    </source>
</evidence>
<keyword evidence="6 11" id="KW-0812">Transmembrane</keyword>
<organism evidence="13 14">
    <name type="scientific">Pseudoalteromonas luteoviolacea CPMOR-1</name>
    <dbReference type="NCBI Taxonomy" id="1365248"/>
    <lineage>
        <taxon>Bacteria</taxon>
        <taxon>Pseudomonadati</taxon>
        <taxon>Pseudomonadota</taxon>
        <taxon>Gammaproteobacteria</taxon>
        <taxon>Alteromonadales</taxon>
        <taxon>Pseudoalteromonadaceae</taxon>
        <taxon>Pseudoalteromonas</taxon>
    </lineage>
</organism>
<dbReference type="PATRIC" id="fig|1365248.3.peg.2876"/>
<protein>
    <recommendedName>
        <fullName evidence="2">Type II secretion system protein H</fullName>
    </recommendedName>
    <alternativeName>
        <fullName evidence="10">General secretion pathway protein H</fullName>
    </alternativeName>
</protein>
<dbReference type="EMBL" id="AUYC01000031">
    <property type="protein sequence ID" value="KZN62730.1"/>
    <property type="molecule type" value="Genomic_DNA"/>
</dbReference>
<comment type="similarity">
    <text evidence="9">Belongs to the GSP H family.</text>
</comment>
<accession>A0A167KFW8</accession>
<evidence type="ECO:0000256" key="5">
    <source>
        <dbReference type="ARBA" id="ARBA00022519"/>
    </source>
</evidence>
<dbReference type="AlphaFoldDB" id="A0A167KFW8"/>
<feature type="transmembrane region" description="Helical" evidence="11">
    <location>
        <begin position="12"/>
        <end position="31"/>
    </location>
</feature>
<evidence type="ECO:0000256" key="10">
    <source>
        <dbReference type="ARBA" id="ARBA00030775"/>
    </source>
</evidence>
<dbReference type="GO" id="GO:0015627">
    <property type="term" value="C:type II protein secretion system complex"/>
    <property type="evidence" value="ECO:0007669"/>
    <property type="project" value="InterPro"/>
</dbReference>
<evidence type="ECO:0000256" key="6">
    <source>
        <dbReference type="ARBA" id="ARBA00022692"/>
    </source>
</evidence>
<keyword evidence="3" id="KW-1003">Cell membrane</keyword>
<dbReference type="Proteomes" id="UP000076486">
    <property type="component" value="Unassembled WGS sequence"/>
</dbReference>
<evidence type="ECO:0000256" key="3">
    <source>
        <dbReference type="ARBA" id="ARBA00022475"/>
    </source>
</evidence>
<evidence type="ECO:0000256" key="8">
    <source>
        <dbReference type="ARBA" id="ARBA00023136"/>
    </source>
</evidence>
<keyword evidence="7 11" id="KW-1133">Transmembrane helix</keyword>
<evidence type="ECO:0000256" key="11">
    <source>
        <dbReference type="SAM" id="Phobius"/>
    </source>
</evidence>
<comment type="caution">
    <text evidence="13">The sequence shown here is derived from an EMBL/GenBank/DDBJ whole genome shotgun (WGS) entry which is preliminary data.</text>
</comment>
<name>A0A167KFW8_9GAMM</name>
<dbReference type="InterPro" id="IPR045584">
    <property type="entry name" value="Pilin-like"/>
</dbReference>